<feature type="region of interest" description="Disordered" evidence="1">
    <location>
        <begin position="295"/>
        <end position="382"/>
    </location>
</feature>
<evidence type="ECO:0000313" key="3">
    <source>
        <dbReference type="Proteomes" id="UP000007431"/>
    </source>
</evidence>
<gene>
    <name evidence="2" type="ORF">SCHCODRAFT_232813</name>
</gene>
<feature type="region of interest" description="Disordered" evidence="1">
    <location>
        <begin position="1"/>
        <end position="252"/>
    </location>
</feature>
<name>D8PT93_SCHCM</name>
<feature type="compositionally biased region" description="Low complexity" evidence="1">
    <location>
        <begin position="359"/>
        <end position="379"/>
    </location>
</feature>
<dbReference type="EMBL" id="GL377303">
    <property type="protein sequence ID" value="EFJ00474.1"/>
    <property type="molecule type" value="Genomic_DNA"/>
</dbReference>
<feature type="compositionally biased region" description="Polar residues" evidence="1">
    <location>
        <begin position="31"/>
        <end position="41"/>
    </location>
</feature>
<dbReference type="HOGENOM" id="CLU_477475_0_0_1"/>
<protein>
    <submittedName>
        <fullName evidence="2">Uncharacterized protein</fullName>
    </submittedName>
</protein>
<reference evidence="2 3" key="1">
    <citation type="journal article" date="2010" name="Nat. Biotechnol.">
        <title>Genome sequence of the model mushroom Schizophyllum commune.</title>
        <authorList>
            <person name="Ohm R.A."/>
            <person name="de Jong J.F."/>
            <person name="Lugones L.G."/>
            <person name="Aerts A."/>
            <person name="Kothe E."/>
            <person name="Stajich J.E."/>
            <person name="de Vries R.P."/>
            <person name="Record E."/>
            <person name="Levasseur A."/>
            <person name="Baker S.E."/>
            <person name="Bartholomew K.A."/>
            <person name="Coutinho P.M."/>
            <person name="Erdmann S."/>
            <person name="Fowler T.J."/>
            <person name="Gathman A.C."/>
            <person name="Lombard V."/>
            <person name="Henrissat B."/>
            <person name="Knabe N."/>
            <person name="Kuees U."/>
            <person name="Lilly W.W."/>
            <person name="Lindquist E."/>
            <person name="Lucas S."/>
            <person name="Magnuson J.K."/>
            <person name="Piumi F."/>
            <person name="Raudaskoski M."/>
            <person name="Salamov A."/>
            <person name="Schmutz J."/>
            <person name="Schwarze F.W.M.R."/>
            <person name="vanKuyk P.A."/>
            <person name="Horton J.S."/>
            <person name="Grigoriev I.V."/>
            <person name="Woesten H.A.B."/>
        </authorList>
    </citation>
    <scope>NUCLEOTIDE SEQUENCE [LARGE SCALE GENOMIC DNA]</scope>
    <source>
        <strain evidence="3">H4-8 / FGSC 9210</strain>
    </source>
</reference>
<dbReference type="OMA" id="PDHDSTR"/>
<keyword evidence="3" id="KW-1185">Reference proteome</keyword>
<dbReference type="Proteomes" id="UP000007431">
    <property type="component" value="Unassembled WGS sequence"/>
</dbReference>
<evidence type="ECO:0000313" key="2">
    <source>
        <dbReference type="EMBL" id="EFJ00474.1"/>
    </source>
</evidence>
<evidence type="ECO:0000256" key="1">
    <source>
        <dbReference type="SAM" id="MobiDB-lite"/>
    </source>
</evidence>
<sequence>MAPIKRSSSKTISYPMPLAASAGQKAAPVHTSYTSVHATHTTAHDGNDDVNFPAKQAPNATSHRLRKRGRDSEASTPEDETPRSRQRTSSLLSGTIRKAPATIASVLSAVRPRSNSKSKENVPATRPRETARPVSDFLLPKPEVSAPRSRRGSDASMWSLETVHDDQQTRRRRADSDVSISTLRGVARPRAPTPQTMSPSHSPRSARPGDTLRAGTPCPLERATPQPTLKRVRGSISDRDTSDADSDDATNKRVRVKRDAAFERRRCDSDASTASDDSVYLAYGAPVMPTRPAEFEKARKTAPLPERNARPRPTIATETPRRRSAEEPRRRSSEEPEARRRSSEESTPRRRSSVEPEVSPLARSTTSTSTASPRSSLESEPTRFRDAHDLVHLAASDYNMDIVFLRAPIFEEWDVSEEDEISVESAFHLTLKDEERWLTTGLAPPDIKHIDIRCYSKTHGSRSELSKRWTCQPTGYKLYDCRMHDGIMVDSDWRRTNLYDPEHPAALPWQNVRGWAKPVIVSFPASWFVRGQSRVFVLDVVTSFGHGKEEVLRAKADITVGNLKWETVKAA</sequence>
<dbReference type="VEuPathDB" id="FungiDB:SCHCODRAFT_02604994"/>
<proteinExistence type="predicted"/>
<feature type="compositionally biased region" description="Polar residues" evidence="1">
    <location>
        <begin position="193"/>
        <end position="203"/>
    </location>
</feature>
<organism evidence="3">
    <name type="scientific">Schizophyllum commune (strain H4-8 / FGSC 9210)</name>
    <name type="common">Split gill fungus</name>
    <dbReference type="NCBI Taxonomy" id="578458"/>
    <lineage>
        <taxon>Eukaryota</taxon>
        <taxon>Fungi</taxon>
        <taxon>Dikarya</taxon>
        <taxon>Basidiomycota</taxon>
        <taxon>Agaricomycotina</taxon>
        <taxon>Agaricomycetes</taxon>
        <taxon>Agaricomycetidae</taxon>
        <taxon>Agaricales</taxon>
        <taxon>Schizophyllaceae</taxon>
        <taxon>Schizophyllum</taxon>
    </lineage>
</organism>
<feature type="compositionally biased region" description="Basic and acidic residues" evidence="1">
    <location>
        <begin position="319"/>
        <end position="354"/>
    </location>
</feature>
<dbReference type="AlphaFoldDB" id="D8PT93"/>
<accession>D8PT93</accession>
<dbReference type="InParanoid" id="D8PT93"/>